<evidence type="ECO:0000259" key="8">
    <source>
        <dbReference type="Pfam" id="PF25876"/>
    </source>
</evidence>
<evidence type="ECO:0000256" key="1">
    <source>
        <dbReference type="ARBA" id="ARBA00004236"/>
    </source>
</evidence>
<dbReference type="GO" id="GO:1990281">
    <property type="term" value="C:efflux pump complex"/>
    <property type="evidence" value="ECO:0007669"/>
    <property type="project" value="TreeGrafter"/>
</dbReference>
<protein>
    <submittedName>
        <fullName evidence="12">Efflux RND transporter periplasmic adaptor subunit</fullName>
    </submittedName>
</protein>
<sequence length="423" mass="43504">MGDPPPSVIVQAPRVVDVPVYIDAVGTVTALRTVTVRPQADGRLISVNFREGQMVKAGDVLGRIDPTVYQAQLDQVVAKKAQDEAVLANARLDLARYIRLANDNSGSKQQADTQRALVAQYEAQVALDQAAIDNARAVLAYTTIVSPIDGRTGLRLVDEGNVIQSSSTTGLVVVAQVDPIAVAFSVPQQQLRAVIAAMARGKPKVEIISTENGQVQDTGVLDVIDNQIDQTTGTVKLKASFRNDPAHLWPGQYVSIKLEVDTLAGVTTVPGEAVQRGPQGPFLYVLKDETTVGVRPIQIAREAEGLAVITGVGPADRVVTTGFARLSDGARVRVADPASAPPRGRPPGAATALGDAPAEAQPGTATDAPAAGAPRQRPPGEGRRGAGGGGPGEGRPGGEGRGPRGGAPPGTPPAGGSPPAASP</sequence>
<evidence type="ECO:0000256" key="3">
    <source>
        <dbReference type="ARBA" id="ARBA00022448"/>
    </source>
</evidence>
<dbReference type="Gene3D" id="2.40.50.100">
    <property type="match status" value="1"/>
</dbReference>
<comment type="subcellular location">
    <subcellularLocation>
        <location evidence="1">Cell membrane</location>
    </subcellularLocation>
</comment>
<name>A0A4D7QYM9_9HYPH</name>
<feature type="compositionally biased region" description="Gly residues" evidence="7">
    <location>
        <begin position="385"/>
        <end position="395"/>
    </location>
</feature>
<dbReference type="InterPro" id="IPR058626">
    <property type="entry name" value="MdtA-like_b-barrel"/>
</dbReference>
<dbReference type="Pfam" id="PF25876">
    <property type="entry name" value="HH_MFP_RND"/>
    <property type="match status" value="1"/>
</dbReference>
<evidence type="ECO:0000256" key="7">
    <source>
        <dbReference type="SAM" id="MobiDB-lite"/>
    </source>
</evidence>
<dbReference type="Pfam" id="PF25944">
    <property type="entry name" value="Beta-barrel_RND"/>
    <property type="match status" value="1"/>
</dbReference>
<evidence type="ECO:0000313" key="13">
    <source>
        <dbReference type="Proteomes" id="UP000298588"/>
    </source>
</evidence>
<evidence type="ECO:0000259" key="9">
    <source>
        <dbReference type="Pfam" id="PF25917"/>
    </source>
</evidence>
<dbReference type="SUPFAM" id="SSF111369">
    <property type="entry name" value="HlyD-like secretion proteins"/>
    <property type="match status" value="1"/>
</dbReference>
<dbReference type="Gene3D" id="2.40.30.170">
    <property type="match status" value="1"/>
</dbReference>
<dbReference type="InterPro" id="IPR058627">
    <property type="entry name" value="MdtA-like_C"/>
</dbReference>
<feature type="domain" description="Multidrug resistance protein MdtA-like barrel-sandwich hybrid" evidence="9">
    <location>
        <begin position="32"/>
        <end position="174"/>
    </location>
</feature>
<dbReference type="Gene3D" id="2.40.420.20">
    <property type="match status" value="1"/>
</dbReference>
<evidence type="ECO:0000259" key="11">
    <source>
        <dbReference type="Pfam" id="PF25967"/>
    </source>
</evidence>
<organism evidence="12 13">
    <name type="scientific">Phreatobacter aquaticus</name>
    <dbReference type="NCBI Taxonomy" id="2570229"/>
    <lineage>
        <taxon>Bacteria</taxon>
        <taxon>Pseudomonadati</taxon>
        <taxon>Pseudomonadota</taxon>
        <taxon>Alphaproteobacteria</taxon>
        <taxon>Hyphomicrobiales</taxon>
        <taxon>Phreatobacteraceae</taxon>
        <taxon>Phreatobacter</taxon>
    </lineage>
</organism>
<feature type="compositionally biased region" description="Pro residues" evidence="7">
    <location>
        <begin position="409"/>
        <end position="423"/>
    </location>
</feature>
<feature type="domain" description="Multidrug resistance protein MdtA-like beta-barrel" evidence="10">
    <location>
        <begin position="179"/>
        <end position="262"/>
    </location>
</feature>
<dbReference type="Pfam" id="PF25967">
    <property type="entry name" value="RND-MFP_C"/>
    <property type="match status" value="1"/>
</dbReference>
<keyword evidence="3" id="KW-0813">Transport</keyword>
<keyword evidence="6" id="KW-0472">Membrane</keyword>
<evidence type="ECO:0000256" key="5">
    <source>
        <dbReference type="ARBA" id="ARBA00022519"/>
    </source>
</evidence>
<feature type="region of interest" description="Disordered" evidence="7">
    <location>
        <begin position="334"/>
        <end position="423"/>
    </location>
</feature>
<dbReference type="PANTHER" id="PTHR30469:SF12">
    <property type="entry name" value="MULTIDRUG RESISTANCE PROTEIN MDTA"/>
    <property type="match status" value="1"/>
</dbReference>
<evidence type="ECO:0000259" key="10">
    <source>
        <dbReference type="Pfam" id="PF25944"/>
    </source>
</evidence>
<dbReference type="NCBIfam" id="TIGR01730">
    <property type="entry name" value="RND_mfp"/>
    <property type="match status" value="1"/>
</dbReference>
<evidence type="ECO:0000256" key="6">
    <source>
        <dbReference type="ARBA" id="ARBA00023136"/>
    </source>
</evidence>
<reference evidence="12 13" key="1">
    <citation type="submission" date="2019-04" db="EMBL/GenBank/DDBJ databases">
        <title>Phreatobacter aquaticus sp. nov.</title>
        <authorList>
            <person name="Choi A."/>
            <person name="Baek K."/>
        </authorList>
    </citation>
    <scope>NUCLEOTIDE SEQUENCE [LARGE SCALE GENOMIC DNA]</scope>
    <source>
        <strain evidence="12 13">NMCR1094</strain>
    </source>
</reference>
<keyword evidence="13" id="KW-1185">Reference proteome</keyword>
<gene>
    <name evidence="12" type="ORF">E8L99_23540</name>
</gene>
<dbReference type="GO" id="GO:0015562">
    <property type="term" value="F:efflux transmembrane transporter activity"/>
    <property type="evidence" value="ECO:0007669"/>
    <property type="project" value="TreeGrafter"/>
</dbReference>
<keyword evidence="4" id="KW-1003">Cell membrane</keyword>
<dbReference type="PANTHER" id="PTHR30469">
    <property type="entry name" value="MULTIDRUG RESISTANCE PROTEIN MDTA"/>
    <property type="match status" value="1"/>
</dbReference>
<keyword evidence="5" id="KW-0997">Cell inner membrane</keyword>
<comment type="similarity">
    <text evidence="2">Belongs to the membrane fusion protein (MFP) (TC 8.A.1) family.</text>
</comment>
<dbReference type="OrthoDB" id="9783047at2"/>
<evidence type="ECO:0000256" key="4">
    <source>
        <dbReference type="ARBA" id="ARBA00022475"/>
    </source>
</evidence>
<proteinExistence type="inferred from homology"/>
<dbReference type="InterPro" id="IPR006143">
    <property type="entry name" value="RND_pump_MFP"/>
</dbReference>
<dbReference type="InterPro" id="IPR058624">
    <property type="entry name" value="MdtA-like_HH"/>
</dbReference>
<dbReference type="AlphaFoldDB" id="A0A4D7QYM9"/>
<dbReference type="KEGG" id="paqt:E8L99_23540"/>
<feature type="domain" description="Multidrug resistance protein MdtA-like C-terminal permuted SH3" evidence="11">
    <location>
        <begin position="267"/>
        <end position="323"/>
    </location>
</feature>
<dbReference type="Gene3D" id="1.10.287.470">
    <property type="entry name" value="Helix hairpin bin"/>
    <property type="match status" value="1"/>
</dbReference>
<feature type="domain" description="Multidrug resistance protein MdtA-like alpha-helical hairpin" evidence="8">
    <location>
        <begin position="72"/>
        <end position="142"/>
    </location>
</feature>
<accession>A0A4D7QYM9</accession>
<feature type="compositionally biased region" description="Low complexity" evidence="7">
    <location>
        <begin position="360"/>
        <end position="375"/>
    </location>
</feature>
<dbReference type="Pfam" id="PF25917">
    <property type="entry name" value="BSH_RND"/>
    <property type="match status" value="1"/>
</dbReference>
<dbReference type="EMBL" id="CP039865">
    <property type="protein sequence ID" value="QCK88932.1"/>
    <property type="molecule type" value="Genomic_DNA"/>
</dbReference>
<evidence type="ECO:0000256" key="2">
    <source>
        <dbReference type="ARBA" id="ARBA00009477"/>
    </source>
</evidence>
<dbReference type="InterPro" id="IPR058625">
    <property type="entry name" value="MdtA-like_BSH"/>
</dbReference>
<dbReference type="Proteomes" id="UP000298588">
    <property type="component" value="Chromosome"/>
</dbReference>
<evidence type="ECO:0000313" key="12">
    <source>
        <dbReference type="EMBL" id="QCK88932.1"/>
    </source>
</evidence>